<comment type="caution">
    <text evidence="17">The sequence shown here is derived from an EMBL/GenBank/DDBJ whole genome shotgun (WGS) entry which is preliminary data.</text>
</comment>
<keyword evidence="16" id="KW-0175">Coiled coil</keyword>
<evidence type="ECO:0000256" key="14">
    <source>
        <dbReference type="ARBA" id="ARBA00031542"/>
    </source>
</evidence>
<keyword evidence="12" id="KW-0143">Chaperone</keyword>
<keyword evidence="9" id="KW-1133">Transmembrane helix</keyword>
<keyword evidence="11" id="KW-0472">Membrane</keyword>
<comment type="subcellular location">
    <subcellularLocation>
        <location evidence="2">Cell inner membrane</location>
        <topology evidence="2">Single-pass membrane protein</topology>
        <orientation evidence="2">Periplasmic side</orientation>
    </subcellularLocation>
</comment>
<dbReference type="STRING" id="1903952.BIT28_02230"/>
<dbReference type="GO" id="GO:0051082">
    <property type="term" value="F:unfolded protein binding"/>
    <property type="evidence" value="ECO:0007669"/>
    <property type="project" value="InterPro"/>
</dbReference>
<evidence type="ECO:0000256" key="9">
    <source>
        <dbReference type="ARBA" id="ARBA00022989"/>
    </source>
</evidence>
<dbReference type="GO" id="GO:0006457">
    <property type="term" value="P:protein folding"/>
    <property type="evidence" value="ECO:0007669"/>
    <property type="project" value="InterPro"/>
</dbReference>
<dbReference type="Proteomes" id="UP000186905">
    <property type="component" value="Unassembled WGS sequence"/>
</dbReference>
<keyword evidence="18" id="KW-1185">Reference proteome</keyword>
<dbReference type="GO" id="GO:0016042">
    <property type="term" value="P:lipid catabolic process"/>
    <property type="evidence" value="ECO:0007669"/>
    <property type="project" value="UniProtKB-KW"/>
</dbReference>
<protein>
    <recommendedName>
        <fullName evidence="4">Lipase chaperone</fullName>
    </recommendedName>
    <alternativeName>
        <fullName evidence="15">Lipase foldase</fullName>
    </alternativeName>
    <alternativeName>
        <fullName evidence="13">Lipase helper protein</fullName>
    </alternativeName>
    <alternativeName>
        <fullName evidence="14">Lipase modulator</fullName>
    </alternativeName>
</protein>
<accession>A0A1Q9H200</accession>
<keyword evidence="7" id="KW-0812">Transmembrane</keyword>
<evidence type="ECO:0000256" key="13">
    <source>
        <dbReference type="ARBA" id="ARBA00030948"/>
    </source>
</evidence>
<dbReference type="SUPFAM" id="SSF158855">
    <property type="entry name" value="Lipase chaperone-like"/>
    <property type="match status" value="1"/>
</dbReference>
<gene>
    <name evidence="17" type="ORF">BIT28_02230</name>
</gene>
<evidence type="ECO:0000313" key="18">
    <source>
        <dbReference type="Proteomes" id="UP000186905"/>
    </source>
</evidence>
<sequence length="291" mass="33610">MKKAVLAFVCIIVTASAVYYSRIPTSDEPMIQVASQLDTKVDKDSSRDTFEYFLSGLGEANLDTLKHNFENYNEEQANAYKLDDDLFQRFINYRAALEHIDSNAVDKLDIDTLQQLIDQIKSMQLQFFTPQEQQLLFAEENQLREFALKQLEIQQQTQNAEEAAIIWEQEIDQLSPDLQLSYRNASLLGQLQRTKEMTDQERYLANQELVGTEAANKLEKLAIERAEFEETVNSYLKQRSEIIANSLLTIEEQQSEVDTLRNKMFAEKQVRRVQAFESIADQQQLSNGKSI</sequence>
<evidence type="ECO:0000256" key="10">
    <source>
        <dbReference type="ARBA" id="ARBA00023098"/>
    </source>
</evidence>
<evidence type="ECO:0000256" key="15">
    <source>
        <dbReference type="ARBA" id="ARBA00033028"/>
    </source>
</evidence>
<evidence type="ECO:0000256" key="6">
    <source>
        <dbReference type="ARBA" id="ARBA00022519"/>
    </source>
</evidence>
<evidence type="ECO:0000256" key="4">
    <source>
        <dbReference type="ARBA" id="ARBA00019692"/>
    </source>
</evidence>
<evidence type="ECO:0000256" key="5">
    <source>
        <dbReference type="ARBA" id="ARBA00022475"/>
    </source>
</evidence>
<evidence type="ECO:0000256" key="3">
    <source>
        <dbReference type="ARBA" id="ARBA00010358"/>
    </source>
</evidence>
<evidence type="ECO:0000256" key="16">
    <source>
        <dbReference type="SAM" id="Coils"/>
    </source>
</evidence>
<evidence type="ECO:0000256" key="1">
    <source>
        <dbReference type="ARBA" id="ARBA00003280"/>
    </source>
</evidence>
<dbReference type="Pfam" id="PF03280">
    <property type="entry name" value="Lipase_chap"/>
    <property type="match status" value="1"/>
</dbReference>
<keyword evidence="10" id="KW-0443">Lipid metabolism</keyword>
<keyword evidence="6" id="KW-0997">Cell inner membrane</keyword>
<evidence type="ECO:0000256" key="8">
    <source>
        <dbReference type="ARBA" id="ARBA00022963"/>
    </source>
</evidence>
<dbReference type="AlphaFoldDB" id="A0A1Q9H200"/>
<evidence type="ECO:0000256" key="11">
    <source>
        <dbReference type="ARBA" id="ARBA00023136"/>
    </source>
</evidence>
<dbReference type="GO" id="GO:0005886">
    <property type="term" value="C:plasma membrane"/>
    <property type="evidence" value="ECO:0007669"/>
    <property type="project" value="UniProtKB-SubCell"/>
</dbReference>
<evidence type="ECO:0000256" key="7">
    <source>
        <dbReference type="ARBA" id="ARBA00022692"/>
    </source>
</evidence>
<comment type="function">
    <text evidence="1">May be involved in the folding of the extracellular lipase during its passage through the periplasm.</text>
</comment>
<reference evidence="17 18" key="1">
    <citation type="submission" date="2016-09" db="EMBL/GenBank/DDBJ databases">
        <title>Photobacterium proteolyticum sp. nov. a protease producing bacterium isolated from ocean sediments of Laizhou Bay.</title>
        <authorList>
            <person name="Li Y."/>
        </authorList>
    </citation>
    <scope>NUCLEOTIDE SEQUENCE [LARGE SCALE GENOMIC DNA]</scope>
    <source>
        <strain evidence="17 18">13-12</strain>
    </source>
</reference>
<name>A0A1Q9H200_9GAMM</name>
<proteinExistence type="inferred from homology"/>
<dbReference type="InterPro" id="IPR004961">
    <property type="entry name" value="Lipase_chaperone"/>
</dbReference>
<evidence type="ECO:0000256" key="2">
    <source>
        <dbReference type="ARBA" id="ARBA00004383"/>
    </source>
</evidence>
<evidence type="ECO:0000256" key="12">
    <source>
        <dbReference type="ARBA" id="ARBA00023186"/>
    </source>
</evidence>
<feature type="coiled-coil region" evidence="16">
    <location>
        <begin position="218"/>
        <end position="263"/>
    </location>
</feature>
<keyword evidence="5" id="KW-1003">Cell membrane</keyword>
<organism evidence="17 18">
    <name type="scientific">Photobacterium proteolyticum</name>
    <dbReference type="NCBI Taxonomy" id="1903952"/>
    <lineage>
        <taxon>Bacteria</taxon>
        <taxon>Pseudomonadati</taxon>
        <taxon>Pseudomonadota</taxon>
        <taxon>Gammaproteobacteria</taxon>
        <taxon>Vibrionales</taxon>
        <taxon>Vibrionaceae</taxon>
        <taxon>Photobacterium</taxon>
    </lineage>
</organism>
<comment type="similarity">
    <text evidence="3">Belongs to the lipase chaperone family.</text>
</comment>
<keyword evidence="8" id="KW-0442">Lipid degradation</keyword>
<evidence type="ECO:0000313" key="17">
    <source>
        <dbReference type="EMBL" id="OLQ81696.1"/>
    </source>
</evidence>
<dbReference type="EMBL" id="MJIL01000034">
    <property type="protein sequence ID" value="OLQ81696.1"/>
    <property type="molecule type" value="Genomic_DNA"/>
</dbReference>